<dbReference type="AlphaFoldDB" id="A0A0V1M0V5"/>
<accession>A0A0V1M0V5</accession>
<feature type="region of interest" description="Disordered" evidence="1">
    <location>
        <begin position="130"/>
        <end position="155"/>
    </location>
</feature>
<dbReference type="Proteomes" id="UP000054843">
    <property type="component" value="Unassembled WGS sequence"/>
</dbReference>
<proteinExistence type="predicted"/>
<feature type="compositionally biased region" description="Basic and acidic residues" evidence="1">
    <location>
        <begin position="138"/>
        <end position="147"/>
    </location>
</feature>
<evidence type="ECO:0000256" key="1">
    <source>
        <dbReference type="SAM" id="MobiDB-lite"/>
    </source>
</evidence>
<name>A0A0V1M0V5_9BILA</name>
<comment type="caution">
    <text evidence="2">The sequence shown here is derived from an EMBL/GenBank/DDBJ whole genome shotgun (WGS) entry which is preliminary data.</text>
</comment>
<protein>
    <submittedName>
        <fullName evidence="2">Uncharacterized protein</fullName>
    </submittedName>
</protein>
<evidence type="ECO:0000313" key="2">
    <source>
        <dbReference type="EMBL" id="KRZ65403.1"/>
    </source>
</evidence>
<sequence length="155" mass="17675">MKLRIFNRHFLALEIVVNGILPFILHYRITVVRTYSETCQSGHLDNLGSCLNWVVFLGGKGRNSSFCIFQYTVVQVSNLIILKCCRECLAIFFFVRNCTSAPVSTNRKHGYNELSLEDKVRPETSKVISSEVSSIQRTSHEHSEGEQRNNAAVYE</sequence>
<keyword evidence="3" id="KW-1185">Reference proteome</keyword>
<gene>
    <name evidence="2" type="ORF">T10_3501</name>
</gene>
<dbReference type="EMBL" id="JYDO01000373">
    <property type="protein sequence ID" value="KRZ65403.1"/>
    <property type="molecule type" value="Genomic_DNA"/>
</dbReference>
<evidence type="ECO:0000313" key="3">
    <source>
        <dbReference type="Proteomes" id="UP000054843"/>
    </source>
</evidence>
<organism evidence="2 3">
    <name type="scientific">Trichinella papuae</name>
    <dbReference type="NCBI Taxonomy" id="268474"/>
    <lineage>
        <taxon>Eukaryota</taxon>
        <taxon>Metazoa</taxon>
        <taxon>Ecdysozoa</taxon>
        <taxon>Nematoda</taxon>
        <taxon>Enoplea</taxon>
        <taxon>Dorylaimia</taxon>
        <taxon>Trichinellida</taxon>
        <taxon>Trichinellidae</taxon>
        <taxon>Trichinella</taxon>
    </lineage>
</organism>
<reference evidence="2 3" key="1">
    <citation type="submission" date="2015-01" db="EMBL/GenBank/DDBJ databases">
        <title>Evolution of Trichinella species and genotypes.</title>
        <authorList>
            <person name="Korhonen P.K."/>
            <person name="Edoardo P."/>
            <person name="Giuseppe L.R."/>
            <person name="Gasser R.B."/>
        </authorList>
    </citation>
    <scope>NUCLEOTIDE SEQUENCE [LARGE SCALE GENOMIC DNA]</scope>
    <source>
        <strain evidence="2">ISS1980</strain>
    </source>
</reference>